<protein>
    <submittedName>
        <fullName evidence="1">Uncharacterized protein</fullName>
    </submittedName>
</protein>
<evidence type="ECO:0000313" key="1">
    <source>
        <dbReference type="EMBL" id="MCR6483545.1"/>
    </source>
</evidence>
<keyword evidence="2" id="KW-1185">Reference proteome</keyword>
<reference evidence="1" key="1">
    <citation type="submission" date="2022-06" db="EMBL/GenBank/DDBJ databases">
        <title>Amycolatopsis iheyaensis sp. nov., a new species of the genus Amycolatopsis isolated from soil in Iheya island, Japan.</title>
        <authorList>
            <person name="Ngamcharungchit C."/>
            <person name="Kanto H."/>
            <person name="Take A."/>
            <person name="Intra B."/>
            <person name="Matsumoto A."/>
            <person name="Panbangred W."/>
            <person name="Inahashi Y."/>
        </authorList>
    </citation>
    <scope>NUCLEOTIDE SEQUENCE</scope>
    <source>
        <strain evidence="1">OK19-0408</strain>
    </source>
</reference>
<dbReference type="AlphaFoldDB" id="A0A9X2NAH0"/>
<proteinExistence type="predicted"/>
<name>A0A9X2NAH0_9PSEU</name>
<organism evidence="1 2">
    <name type="scientific">Amycolatopsis iheyensis</name>
    <dbReference type="NCBI Taxonomy" id="2945988"/>
    <lineage>
        <taxon>Bacteria</taxon>
        <taxon>Bacillati</taxon>
        <taxon>Actinomycetota</taxon>
        <taxon>Actinomycetes</taxon>
        <taxon>Pseudonocardiales</taxon>
        <taxon>Pseudonocardiaceae</taxon>
        <taxon>Amycolatopsis</taxon>
    </lineage>
</organism>
<accession>A0A9X2NAH0</accession>
<comment type="caution">
    <text evidence="1">The sequence shown here is derived from an EMBL/GenBank/DDBJ whole genome shotgun (WGS) entry which is preliminary data.</text>
</comment>
<dbReference type="Proteomes" id="UP001144096">
    <property type="component" value="Unassembled WGS sequence"/>
</dbReference>
<evidence type="ECO:0000313" key="2">
    <source>
        <dbReference type="Proteomes" id="UP001144096"/>
    </source>
</evidence>
<gene>
    <name evidence="1" type="ORF">M8542_12030</name>
</gene>
<dbReference type="EMBL" id="JAMXQV010000004">
    <property type="protein sequence ID" value="MCR6483545.1"/>
    <property type="molecule type" value="Genomic_DNA"/>
</dbReference>
<dbReference type="RefSeq" id="WP_257920159.1">
    <property type="nucleotide sequence ID" value="NZ_JAMXQV010000004.1"/>
</dbReference>
<sequence>MTMHISADIRALFAEFGIETDEVGAVECGLVIDRFDRPAESATVRDTIGVTFTDSPFEVEAATHAGIGAGPALV</sequence>